<comment type="caution">
    <text evidence="1">The sequence shown here is derived from an EMBL/GenBank/DDBJ whole genome shotgun (WGS) entry which is preliminary data.</text>
</comment>
<name>W6U8K3_ECHGR</name>
<keyword evidence="2" id="KW-1185">Reference proteome</keyword>
<evidence type="ECO:0000313" key="1">
    <source>
        <dbReference type="EMBL" id="EUB56746.1"/>
    </source>
</evidence>
<accession>W6U8K3</accession>
<organism evidence="1 2">
    <name type="scientific">Echinococcus granulosus</name>
    <name type="common">Hydatid tapeworm</name>
    <dbReference type="NCBI Taxonomy" id="6210"/>
    <lineage>
        <taxon>Eukaryota</taxon>
        <taxon>Metazoa</taxon>
        <taxon>Spiralia</taxon>
        <taxon>Lophotrochozoa</taxon>
        <taxon>Platyhelminthes</taxon>
        <taxon>Cestoda</taxon>
        <taxon>Eucestoda</taxon>
        <taxon>Cyclophyllidea</taxon>
        <taxon>Taeniidae</taxon>
        <taxon>Echinococcus</taxon>
        <taxon>Echinococcus granulosus group</taxon>
    </lineage>
</organism>
<proteinExistence type="predicted"/>
<sequence>MPRERQRHPQLMRRYCLCITSLPYNLFQGVPNLLEYAQRYSLPKTAVTFKGASRRAFIFTELVEKSQDTTLVAAESEPDPKGHLS</sequence>
<dbReference type="AlphaFoldDB" id="W6U8K3"/>
<dbReference type="EMBL" id="APAU02000105">
    <property type="protein sequence ID" value="EUB56746.1"/>
    <property type="molecule type" value="Genomic_DNA"/>
</dbReference>
<dbReference type="Proteomes" id="UP000019149">
    <property type="component" value="Unassembled WGS sequence"/>
</dbReference>
<dbReference type="RefSeq" id="XP_024347942.1">
    <property type="nucleotide sequence ID" value="XM_024497638.1"/>
</dbReference>
<gene>
    <name evidence="1" type="ORF">EGR_08389</name>
</gene>
<evidence type="ECO:0000313" key="2">
    <source>
        <dbReference type="Proteomes" id="UP000019149"/>
    </source>
</evidence>
<reference evidence="1 2" key="1">
    <citation type="journal article" date="2013" name="Nat. Genet.">
        <title>The genome of the hydatid tapeworm Echinococcus granulosus.</title>
        <authorList>
            <person name="Zheng H."/>
            <person name="Zhang W."/>
            <person name="Zhang L."/>
            <person name="Zhang Z."/>
            <person name="Li J."/>
            <person name="Lu G."/>
            <person name="Zhu Y."/>
            <person name="Wang Y."/>
            <person name="Huang Y."/>
            <person name="Liu J."/>
            <person name="Kang H."/>
            <person name="Chen J."/>
            <person name="Wang L."/>
            <person name="Chen A."/>
            <person name="Yu S."/>
            <person name="Gao Z."/>
            <person name="Jin L."/>
            <person name="Gu W."/>
            <person name="Wang Z."/>
            <person name="Zhao L."/>
            <person name="Shi B."/>
            <person name="Wen H."/>
            <person name="Lin R."/>
            <person name="Jones M.K."/>
            <person name="Brejova B."/>
            <person name="Vinar T."/>
            <person name="Zhao G."/>
            <person name="McManus D.P."/>
            <person name="Chen Z."/>
            <person name="Zhou Y."/>
            <person name="Wang S."/>
        </authorList>
    </citation>
    <scope>NUCLEOTIDE SEQUENCE [LARGE SCALE GENOMIC DNA]</scope>
</reference>
<dbReference type="CTD" id="36344104"/>
<dbReference type="GeneID" id="36344104"/>
<dbReference type="KEGG" id="egl:EGR_08389"/>
<protein>
    <submittedName>
        <fullName evidence="1">Uncharacterized protein</fullName>
    </submittedName>
</protein>